<feature type="signal peptide" evidence="1">
    <location>
        <begin position="1"/>
        <end position="21"/>
    </location>
</feature>
<evidence type="ECO:0000313" key="3">
    <source>
        <dbReference type="Proteomes" id="UP000321353"/>
    </source>
</evidence>
<keyword evidence="1" id="KW-0732">Signal</keyword>
<dbReference type="InterPro" id="IPR017504">
    <property type="entry name" value="CHP03067_Planctomycetes"/>
</dbReference>
<evidence type="ECO:0000256" key="1">
    <source>
        <dbReference type="SAM" id="SignalP"/>
    </source>
</evidence>
<organism evidence="2 3">
    <name type="scientific">Stieleria maiorica</name>
    <dbReference type="NCBI Taxonomy" id="2795974"/>
    <lineage>
        <taxon>Bacteria</taxon>
        <taxon>Pseudomonadati</taxon>
        <taxon>Planctomycetota</taxon>
        <taxon>Planctomycetia</taxon>
        <taxon>Pirellulales</taxon>
        <taxon>Pirellulaceae</taxon>
        <taxon>Stieleria</taxon>
    </lineage>
</organism>
<gene>
    <name evidence="2" type="ORF">Mal15_16860</name>
</gene>
<dbReference type="NCBIfam" id="TIGR03067">
    <property type="entry name" value="Planc_TIGR03067"/>
    <property type="match status" value="1"/>
</dbReference>
<dbReference type="Proteomes" id="UP000321353">
    <property type="component" value="Chromosome"/>
</dbReference>
<feature type="chain" id="PRO_5022880014" description="TIGR03067 domain-containing protein" evidence="1">
    <location>
        <begin position="22"/>
        <end position="150"/>
    </location>
</feature>
<dbReference type="AlphaFoldDB" id="A0A5B9MDT9"/>
<evidence type="ECO:0008006" key="4">
    <source>
        <dbReference type="Google" id="ProtNLM"/>
    </source>
</evidence>
<accession>A0A5B9MDT9</accession>
<evidence type="ECO:0000313" key="2">
    <source>
        <dbReference type="EMBL" id="QEF97645.1"/>
    </source>
</evidence>
<protein>
    <recommendedName>
        <fullName evidence="4">TIGR03067 domain-containing protein</fullName>
    </recommendedName>
</protein>
<proteinExistence type="predicted"/>
<dbReference type="RefSeq" id="WP_147867298.1">
    <property type="nucleotide sequence ID" value="NZ_CP036264.1"/>
</dbReference>
<keyword evidence="3" id="KW-1185">Reference proteome</keyword>
<dbReference type="EMBL" id="CP036264">
    <property type="protein sequence ID" value="QEF97645.1"/>
    <property type="molecule type" value="Genomic_DNA"/>
</dbReference>
<dbReference type="KEGG" id="smam:Mal15_16860"/>
<name>A0A5B9MDT9_9BACT</name>
<reference evidence="2 3" key="1">
    <citation type="submission" date="2019-02" db="EMBL/GenBank/DDBJ databases">
        <title>Planctomycetal bacteria perform biofilm scaping via a novel small molecule.</title>
        <authorList>
            <person name="Jeske O."/>
            <person name="Boedeker C."/>
            <person name="Wiegand S."/>
            <person name="Breitling P."/>
            <person name="Kallscheuer N."/>
            <person name="Jogler M."/>
            <person name="Rohde M."/>
            <person name="Petersen J."/>
            <person name="Medema M.H."/>
            <person name="Surup F."/>
            <person name="Jogler C."/>
        </authorList>
    </citation>
    <scope>NUCLEOTIDE SEQUENCE [LARGE SCALE GENOMIC DNA]</scope>
    <source>
        <strain evidence="2 3">Mal15</strain>
    </source>
</reference>
<sequence length="150" mass="17023" precursor="true">MRLICLFVAAGLLATAALSMDADESQLETMVLQKLQGNWKAEKWIIHGKDTSEGRDNRSYRIENRKIVFVADDEEVGHATFEIDVSDKPYKIDVTYVGGPRDGQTLPGIFRFDDEHFINCFPYPGDPRPTSFESTAANRYFLSIDRKKAD</sequence>